<dbReference type="AlphaFoldDB" id="A0A0D0AKP3"/>
<proteinExistence type="predicted"/>
<dbReference type="Proteomes" id="UP000054485">
    <property type="component" value="Unassembled WGS sequence"/>
</dbReference>
<accession>A0A0D0AKP3</accession>
<dbReference type="InParanoid" id="A0A0D0AKP3"/>
<name>A0A0D0AKP3_9AGAM</name>
<keyword evidence="2" id="KW-1185">Reference proteome</keyword>
<evidence type="ECO:0000313" key="1">
    <source>
        <dbReference type="EMBL" id="KIK38704.1"/>
    </source>
</evidence>
<dbReference type="HOGENOM" id="CLU_2098445_0_0_1"/>
<evidence type="ECO:0000313" key="2">
    <source>
        <dbReference type="Proteomes" id="UP000054485"/>
    </source>
</evidence>
<protein>
    <submittedName>
        <fullName evidence="1">Uncharacterized protein</fullName>
    </submittedName>
</protein>
<dbReference type="EMBL" id="KN835378">
    <property type="protein sequence ID" value="KIK38704.1"/>
    <property type="molecule type" value="Genomic_DNA"/>
</dbReference>
<gene>
    <name evidence="1" type="ORF">CY34DRAFT_374734</name>
</gene>
<organism evidence="1 2">
    <name type="scientific">Suillus luteus UH-Slu-Lm8-n1</name>
    <dbReference type="NCBI Taxonomy" id="930992"/>
    <lineage>
        <taxon>Eukaryota</taxon>
        <taxon>Fungi</taxon>
        <taxon>Dikarya</taxon>
        <taxon>Basidiomycota</taxon>
        <taxon>Agaricomycotina</taxon>
        <taxon>Agaricomycetes</taxon>
        <taxon>Agaricomycetidae</taxon>
        <taxon>Boletales</taxon>
        <taxon>Suillineae</taxon>
        <taxon>Suillaceae</taxon>
        <taxon>Suillus</taxon>
    </lineage>
</organism>
<sequence>MFDITVTEQFWSNFWQWSACLSPLGGRGPAFGTFEHMMQSIQNRKYHASLLVPPHHVKVPLTPPTSLSQQSLKKDPLGAESSISLSGASTYIWVLGRVATARMVVLLSLSGIVLSR</sequence>
<reference evidence="1 2" key="1">
    <citation type="submission" date="2014-04" db="EMBL/GenBank/DDBJ databases">
        <authorList>
            <consortium name="DOE Joint Genome Institute"/>
            <person name="Kuo A."/>
            <person name="Ruytinx J."/>
            <person name="Rineau F."/>
            <person name="Colpaert J."/>
            <person name="Kohler A."/>
            <person name="Nagy L.G."/>
            <person name="Floudas D."/>
            <person name="Copeland A."/>
            <person name="Barry K.W."/>
            <person name="Cichocki N."/>
            <person name="Veneault-Fourrey C."/>
            <person name="LaButti K."/>
            <person name="Lindquist E.A."/>
            <person name="Lipzen A."/>
            <person name="Lundell T."/>
            <person name="Morin E."/>
            <person name="Murat C."/>
            <person name="Sun H."/>
            <person name="Tunlid A."/>
            <person name="Henrissat B."/>
            <person name="Grigoriev I.V."/>
            <person name="Hibbett D.S."/>
            <person name="Martin F."/>
            <person name="Nordberg H.P."/>
            <person name="Cantor M.N."/>
            <person name="Hua S.X."/>
        </authorList>
    </citation>
    <scope>NUCLEOTIDE SEQUENCE [LARGE SCALE GENOMIC DNA]</scope>
    <source>
        <strain evidence="1 2">UH-Slu-Lm8-n1</strain>
    </source>
</reference>
<reference evidence="2" key="2">
    <citation type="submission" date="2015-01" db="EMBL/GenBank/DDBJ databases">
        <title>Evolutionary Origins and Diversification of the Mycorrhizal Mutualists.</title>
        <authorList>
            <consortium name="DOE Joint Genome Institute"/>
            <consortium name="Mycorrhizal Genomics Consortium"/>
            <person name="Kohler A."/>
            <person name="Kuo A."/>
            <person name="Nagy L.G."/>
            <person name="Floudas D."/>
            <person name="Copeland A."/>
            <person name="Barry K.W."/>
            <person name="Cichocki N."/>
            <person name="Veneault-Fourrey C."/>
            <person name="LaButti K."/>
            <person name="Lindquist E.A."/>
            <person name="Lipzen A."/>
            <person name="Lundell T."/>
            <person name="Morin E."/>
            <person name="Murat C."/>
            <person name="Riley R."/>
            <person name="Ohm R."/>
            <person name="Sun H."/>
            <person name="Tunlid A."/>
            <person name="Henrissat B."/>
            <person name="Grigoriev I.V."/>
            <person name="Hibbett D.S."/>
            <person name="Martin F."/>
        </authorList>
    </citation>
    <scope>NUCLEOTIDE SEQUENCE [LARGE SCALE GENOMIC DNA]</scope>
    <source>
        <strain evidence="2">UH-Slu-Lm8-n1</strain>
    </source>
</reference>